<dbReference type="AlphaFoldDB" id="A0A379ZA09"/>
<dbReference type="InterPro" id="IPR027385">
    <property type="entry name" value="Beta-barrel_OMP"/>
</dbReference>
<dbReference type="SUPFAM" id="SSF56925">
    <property type="entry name" value="OMPA-like"/>
    <property type="match status" value="1"/>
</dbReference>
<dbReference type="Proteomes" id="UP000254069">
    <property type="component" value="Unassembled WGS sequence"/>
</dbReference>
<feature type="domain" description="Outer membrane protein beta-barrel" evidence="2">
    <location>
        <begin position="6"/>
        <end position="184"/>
    </location>
</feature>
<evidence type="ECO:0000313" key="3">
    <source>
        <dbReference type="EMBL" id="SUI58088.1"/>
    </source>
</evidence>
<evidence type="ECO:0000259" key="2">
    <source>
        <dbReference type="Pfam" id="PF13505"/>
    </source>
</evidence>
<dbReference type="GeneID" id="93811128"/>
<evidence type="ECO:0000313" key="4">
    <source>
        <dbReference type="Proteomes" id="UP000254069"/>
    </source>
</evidence>
<dbReference type="Gene3D" id="2.40.160.20">
    <property type="match status" value="1"/>
</dbReference>
<gene>
    <name evidence="3" type="ORF">NCTC10738_01365</name>
</gene>
<accession>A0A379ZA09</accession>
<dbReference type="Pfam" id="PF13505">
    <property type="entry name" value="OMP_b-brl"/>
    <property type="match status" value="1"/>
</dbReference>
<reference evidence="3 4" key="1">
    <citation type="submission" date="2018-06" db="EMBL/GenBank/DDBJ databases">
        <authorList>
            <consortium name="Pathogen Informatics"/>
            <person name="Doyle S."/>
        </authorList>
    </citation>
    <scope>NUCLEOTIDE SEQUENCE [LARGE SCALE GENOMIC DNA]</scope>
    <source>
        <strain evidence="3 4">NCTC10738</strain>
    </source>
</reference>
<keyword evidence="4" id="KW-1185">Reference proteome</keyword>
<evidence type="ECO:0000256" key="1">
    <source>
        <dbReference type="ARBA" id="ARBA00022729"/>
    </source>
</evidence>
<name>A0A379ZA09_9GAMM</name>
<keyword evidence="1" id="KW-0732">Signal</keyword>
<protein>
    <submittedName>
        <fullName evidence="3">Outer membrane protein A</fullName>
    </submittedName>
</protein>
<sequence length="184" mass="20186">MKQAAALAFVVSMAAAPLAQAQDDSGFYVGGQIGQGKLELKDSNFSESGVGFGAYGGYRFNSWFALEANLLVADNLDSDNLDILSGYTSIAPKFTWQLNDTFSLYAKAGIARGLVRVDNGYWEEDFDGYGWLYGLGLDAALTESLHLRLGYEMLKVELDSEFNYGARDLDTDMSNLALGLHWQF</sequence>
<proteinExistence type="predicted"/>
<dbReference type="InterPro" id="IPR011250">
    <property type="entry name" value="OMP/PagP_B-barrel"/>
</dbReference>
<dbReference type="EMBL" id="UGYO01000001">
    <property type="protein sequence ID" value="SUI58088.1"/>
    <property type="molecule type" value="Genomic_DNA"/>
</dbReference>
<organism evidence="3 4">
    <name type="scientific">Shewanella algae</name>
    <dbReference type="NCBI Taxonomy" id="38313"/>
    <lineage>
        <taxon>Bacteria</taxon>
        <taxon>Pseudomonadati</taxon>
        <taxon>Pseudomonadota</taxon>
        <taxon>Gammaproteobacteria</taxon>
        <taxon>Alteromonadales</taxon>
        <taxon>Shewanellaceae</taxon>
        <taxon>Shewanella</taxon>
    </lineage>
</organism>
<dbReference type="RefSeq" id="WP_062793401.1">
    <property type="nucleotide sequence ID" value="NZ_AP024615.1"/>
</dbReference>